<sequence>MIVDELKPDIIAPGHGPVCGLEGVTEMKAYLEYVEKESRIFFDNGYTSNQAARKTDLGPYADWLCPERIYLNVERAYREFRGETFDKPWDQAETFDEILGVAKSRSMTPTF</sequence>
<dbReference type="KEGG" id="ppso:QPJ95_17725"/>
<evidence type="ECO:0008006" key="3">
    <source>
        <dbReference type="Google" id="ProtNLM"/>
    </source>
</evidence>
<evidence type="ECO:0000313" key="2">
    <source>
        <dbReference type="Proteomes" id="UP001238334"/>
    </source>
</evidence>
<accession>A0A9Y2KXL4</accession>
<reference evidence="1 2" key="1">
    <citation type="submission" date="2023-06" db="EMBL/GenBank/DDBJ databases">
        <title>Parasedimentitalea psychrophila sp. nov., a psychrophilic bacterium isolated from deep-sea sediment.</title>
        <authorList>
            <person name="Li A."/>
        </authorList>
    </citation>
    <scope>NUCLEOTIDE SEQUENCE [LARGE SCALE GENOMIC DNA]</scope>
    <source>
        <strain evidence="1 2">QS115</strain>
    </source>
</reference>
<name>A0A9Y2KXL4_9RHOB</name>
<keyword evidence="2" id="KW-1185">Reference proteome</keyword>
<organism evidence="1 2">
    <name type="scientific">Parasedimentitalea psychrophila</name>
    <dbReference type="NCBI Taxonomy" id="2997337"/>
    <lineage>
        <taxon>Bacteria</taxon>
        <taxon>Pseudomonadati</taxon>
        <taxon>Pseudomonadota</taxon>
        <taxon>Alphaproteobacteria</taxon>
        <taxon>Rhodobacterales</taxon>
        <taxon>Paracoccaceae</taxon>
        <taxon>Parasedimentitalea</taxon>
    </lineage>
</organism>
<proteinExistence type="predicted"/>
<gene>
    <name evidence="1" type="ORF">QPJ95_17725</name>
</gene>
<dbReference type="RefSeq" id="WP_286018167.1">
    <property type="nucleotide sequence ID" value="NZ_CP127247.1"/>
</dbReference>
<dbReference type="SUPFAM" id="SSF56281">
    <property type="entry name" value="Metallo-hydrolase/oxidoreductase"/>
    <property type="match status" value="1"/>
</dbReference>
<dbReference type="EMBL" id="CP127247">
    <property type="protein sequence ID" value="WIY24398.1"/>
    <property type="molecule type" value="Genomic_DNA"/>
</dbReference>
<evidence type="ECO:0000313" key="1">
    <source>
        <dbReference type="EMBL" id="WIY24398.1"/>
    </source>
</evidence>
<dbReference type="AlphaFoldDB" id="A0A9Y2KXL4"/>
<dbReference type="Proteomes" id="UP001238334">
    <property type="component" value="Chromosome"/>
</dbReference>
<dbReference type="InterPro" id="IPR036866">
    <property type="entry name" value="RibonucZ/Hydroxyglut_hydro"/>
</dbReference>
<protein>
    <recommendedName>
        <fullName evidence="3">MBL fold metallo-hydrolase</fullName>
    </recommendedName>
</protein>